<feature type="region of interest" description="Disordered" evidence="1">
    <location>
        <begin position="87"/>
        <end position="114"/>
    </location>
</feature>
<name>A0A673KA81_9TELE</name>
<protein>
    <recommendedName>
        <fullName evidence="2">Sam68 tyrosine-rich domain-containing protein</fullName>
    </recommendedName>
</protein>
<dbReference type="Proteomes" id="UP000472270">
    <property type="component" value="Unassembled WGS sequence"/>
</dbReference>
<sequence>LHTLMSNNKDEDKEDEKFIDVVINKNMKLGQKILIPVKQFPKEYDDGYGTAYDDQGYDSYDNNYNNQSSADISAGRDYHDRSLLRPEEWTNNRNKAPPARTNKKVFREQPYSRF</sequence>
<evidence type="ECO:0000313" key="4">
    <source>
        <dbReference type="Proteomes" id="UP000472270"/>
    </source>
</evidence>
<evidence type="ECO:0000259" key="2">
    <source>
        <dbReference type="Pfam" id="PF16568"/>
    </source>
</evidence>
<dbReference type="InterPro" id="IPR032335">
    <property type="entry name" value="Sam68-YY"/>
</dbReference>
<feature type="domain" description="Sam68 tyrosine-rich" evidence="2">
    <location>
        <begin position="43"/>
        <end position="71"/>
    </location>
</feature>
<proteinExistence type="predicted"/>
<reference evidence="3" key="1">
    <citation type="submission" date="2025-08" db="UniProtKB">
        <authorList>
            <consortium name="Ensembl"/>
        </authorList>
    </citation>
    <scope>IDENTIFICATION</scope>
</reference>
<organism evidence="3 4">
    <name type="scientific">Sinocyclocheilus rhinocerous</name>
    <dbReference type="NCBI Taxonomy" id="307959"/>
    <lineage>
        <taxon>Eukaryota</taxon>
        <taxon>Metazoa</taxon>
        <taxon>Chordata</taxon>
        <taxon>Craniata</taxon>
        <taxon>Vertebrata</taxon>
        <taxon>Euteleostomi</taxon>
        <taxon>Actinopterygii</taxon>
        <taxon>Neopterygii</taxon>
        <taxon>Teleostei</taxon>
        <taxon>Ostariophysi</taxon>
        <taxon>Cypriniformes</taxon>
        <taxon>Cyprinidae</taxon>
        <taxon>Cyprininae</taxon>
        <taxon>Sinocyclocheilus</taxon>
    </lineage>
</organism>
<keyword evidence="4" id="KW-1185">Reference proteome</keyword>
<evidence type="ECO:0000313" key="3">
    <source>
        <dbReference type="Ensembl" id="ENSSRHP00000059934.1"/>
    </source>
</evidence>
<dbReference type="AlphaFoldDB" id="A0A673KA81"/>
<accession>A0A673KA81</accession>
<dbReference type="Ensembl" id="ENSSRHT00000061602.1">
    <property type="protein sequence ID" value="ENSSRHP00000059934.1"/>
    <property type="gene ID" value="ENSSRHG00000030007.1"/>
</dbReference>
<reference evidence="3" key="2">
    <citation type="submission" date="2025-09" db="UniProtKB">
        <authorList>
            <consortium name="Ensembl"/>
        </authorList>
    </citation>
    <scope>IDENTIFICATION</scope>
</reference>
<evidence type="ECO:0000256" key="1">
    <source>
        <dbReference type="SAM" id="MobiDB-lite"/>
    </source>
</evidence>
<dbReference type="Pfam" id="PF16568">
    <property type="entry name" value="Sam68-YY"/>
    <property type="match status" value="1"/>
</dbReference>